<proteinExistence type="predicted"/>
<name>A0AAP0P2R4_9MAGN</name>
<gene>
    <name evidence="2" type="ORF">Syun_017789</name>
</gene>
<feature type="region of interest" description="Disordered" evidence="1">
    <location>
        <begin position="88"/>
        <end position="110"/>
    </location>
</feature>
<dbReference type="AlphaFoldDB" id="A0AAP0P2R4"/>
<dbReference type="EMBL" id="JBBNAF010000007">
    <property type="protein sequence ID" value="KAK9128992.1"/>
    <property type="molecule type" value="Genomic_DNA"/>
</dbReference>
<evidence type="ECO:0000256" key="1">
    <source>
        <dbReference type="SAM" id="MobiDB-lite"/>
    </source>
</evidence>
<evidence type="ECO:0000313" key="3">
    <source>
        <dbReference type="Proteomes" id="UP001420932"/>
    </source>
</evidence>
<feature type="compositionally biased region" description="Polar residues" evidence="1">
    <location>
        <begin position="23"/>
        <end position="33"/>
    </location>
</feature>
<organism evidence="2 3">
    <name type="scientific">Stephania yunnanensis</name>
    <dbReference type="NCBI Taxonomy" id="152371"/>
    <lineage>
        <taxon>Eukaryota</taxon>
        <taxon>Viridiplantae</taxon>
        <taxon>Streptophyta</taxon>
        <taxon>Embryophyta</taxon>
        <taxon>Tracheophyta</taxon>
        <taxon>Spermatophyta</taxon>
        <taxon>Magnoliopsida</taxon>
        <taxon>Ranunculales</taxon>
        <taxon>Menispermaceae</taxon>
        <taxon>Menispermoideae</taxon>
        <taxon>Cissampelideae</taxon>
        <taxon>Stephania</taxon>
    </lineage>
</organism>
<feature type="region of interest" description="Disordered" evidence="1">
    <location>
        <begin position="1"/>
        <end position="65"/>
    </location>
</feature>
<evidence type="ECO:0000313" key="2">
    <source>
        <dbReference type="EMBL" id="KAK9128992.1"/>
    </source>
</evidence>
<comment type="caution">
    <text evidence="2">The sequence shown here is derived from an EMBL/GenBank/DDBJ whole genome shotgun (WGS) entry which is preliminary data.</text>
</comment>
<sequence length="147" mass="16383">MMVHTSPSIGKRDLMIARGGSQGESFESSNDSFGNEEREEVAVVEATEGHEPHEELEGPRWAKESRLHRKQRCEAAVVDATMVRVVEGEDDGDGFGGGGETGSEEDEGRGAATIRWALRDGPTMVRVLEMREETVVVRGERRREWRE</sequence>
<reference evidence="2 3" key="1">
    <citation type="submission" date="2024-01" db="EMBL/GenBank/DDBJ databases">
        <title>Genome assemblies of Stephania.</title>
        <authorList>
            <person name="Yang L."/>
        </authorList>
    </citation>
    <scope>NUCLEOTIDE SEQUENCE [LARGE SCALE GENOMIC DNA]</scope>
    <source>
        <strain evidence="2">YNDBR</strain>
        <tissue evidence="2">Leaf</tissue>
    </source>
</reference>
<protein>
    <submittedName>
        <fullName evidence="2">Uncharacterized protein</fullName>
    </submittedName>
</protein>
<keyword evidence="3" id="KW-1185">Reference proteome</keyword>
<dbReference type="Proteomes" id="UP001420932">
    <property type="component" value="Unassembled WGS sequence"/>
</dbReference>
<accession>A0AAP0P2R4</accession>
<feature type="compositionally biased region" description="Basic and acidic residues" evidence="1">
    <location>
        <begin position="47"/>
        <end position="65"/>
    </location>
</feature>